<dbReference type="SUPFAM" id="SSF52540">
    <property type="entry name" value="P-loop containing nucleoside triphosphate hydrolases"/>
    <property type="match status" value="1"/>
</dbReference>
<evidence type="ECO:0000259" key="10">
    <source>
        <dbReference type="PROSITE" id="PS50893"/>
    </source>
</evidence>
<comment type="similarity">
    <text evidence="9">Belongs to the ABC transporter superfamily. Drug exporter-1 (DrugE1) (TC 3.A.1.105) family.</text>
</comment>
<dbReference type="eggNOG" id="COG1131">
    <property type="taxonomic scope" value="Bacteria"/>
</dbReference>
<keyword evidence="3" id="KW-1003">Cell membrane</keyword>
<dbReference type="InterPro" id="IPR003439">
    <property type="entry name" value="ABC_transporter-like_ATP-bd"/>
</dbReference>
<dbReference type="GO" id="GO:0005886">
    <property type="term" value="C:plasma membrane"/>
    <property type="evidence" value="ECO:0007669"/>
    <property type="project" value="UniProtKB-SubCell"/>
</dbReference>
<keyword evidence="12" id="KW-1185">Reference proteome</keyword>
<dbReference type="SMART" id="SM00382">
    <property type="entry name" value="AAA"/>
    <property type="match status" value="1"/>
</dbReference>
<dbReference type="GO" id="GO:1900753">
    <property type="term" value="P:doxorubicin transport"/>
    <property type="evidence" value="ECO:0007669"/>
    <property type="project" value="InterPro"/>
</dbReference>
<organism evidence="11 12">
    <name type="scientific">Saccharomonospora xinjiangensis XJ-54</name>
    <dbReference type="NCBI Taxonomy" id="882086"/>
    <lineage>
        <taxon>Bacteria</taxon>
        <taxon>Bacillati</taxon>
        <taxon>Actinomycetota</taxon>
        <taxon>Actinomycetes</taxon>
        <taxon>Pseudonocardiales</taxon>
        <taxon>Pseudonocardiaceae</taxon>
        <taxon>Saccharomonospora</taxon>
    </lineage>
</organism>
<dbReference type="Pfam" id="PF00005">
    <property type="entry name" value="ABC_tran"/>
    <property type="match status" value="1"/>
</dbReference>
<dbReference type="Proteomes" id="UP000004691">
    <property type="component" value="Unassembled WGS sequence"/>
</dbReference>
<protein>
    <submittedName>
        <fullName evidence="11">Daunorubicin resistance ABC transporter ATP-binding subunit</fullName>
    </submittedName>
</protein>
<dbReference type="InterPro" id="IPR003593">
    <property type="entry name" value="AAA+_ATPase"/>
</dbReference>
<evidence type="ECO:0000256" key="3">
    <source>
        <dbReference type="ARBA" id="ARBA00022475"/>
    </source>
</evidence>
<dbReference type="OrthoDB" id="9804819at2"/>
<keyword evidence="8" id="KW-0046">Antibiotic resistance</keyword>
<dbReference type="InterPro" id="IPR050763">
    <property type="entry name" value="ABC_transporter_ATP-binding"/>
</dbReference>
<keyword evidence="5 11" id="KW-0067">ATP-binding</keyword>
<evidence type="ECO:0000313" key="12">
    <source>
        <dbReference type="Proteomes" id="UP000004691"/>
    </source>
</evidence>
<dbReference type="PROSITE" id="PS50893">
    <property type="entry name" value="ABC_TRANSPORTER_2"/>
    <property type="match status" value="1"/>
</dbReference>
<keyword evidence="6" id="KW-1278">Translocase</keyword>
<proteinExistence type="inferred from homology"/>
<feature type="domain" description="ABC transporter" evidence="10">
    <location>
        <begin position="10"/>
        <end position="240"/>
    </location>
</feature>
<dbReference type="HOGENOM" id="CLU_000604_1_2_11"/>
<name>I0V6X8_9PSEU</name>
<sequence length="326" mass="34512">MSAATGDAIVVAEGVHKRFGDTQALAGLDLSVPQGTVYGLLGPNGAGKSTTVRVLTTLTRPDSGSVMVAGHDVVREPAAVRARIGLAGQHAALDEQLTGRENLRIFGRLFRLGSARAKARADELLERFDLAHAGDRLVRTYSGGMRRRLDLISSLIVSPSVLFLDEPTTGLDPRSRNEIWATVRELVAEGTTVVLTTQYLDEADQLAANIAVIDHGKVIASGTPRELKARIGGRLDVVVADAAELAHAADVLTTLTGSPAPPDIDTELTLVSVPVATDDVTLPDVVRHLDQAGVKAVDVGIRKPTLDEVFLTLTGKPGTEHQEANR</sequence>
<evidence type="ECO:0000256" key="2">
    <source>
        <dbReference type="ARBA" id="ARBA00022448"/>
    </source>
</evidence>
<evidence type="ECO:0000256" key="1">
    <source>
        <dbReference type="ARBA" id="ARBA00004413"/>
    </source>
</evidence>
<evidence type="ECO:0000256" key="9">
    <source>
        <dbReference type="ARBA" id="ARBA00049985"/>
    </source>
</evidence>
<dbReference type="InterPro" id="IPR017871">
    <property type="entry name" value="ABC_transporter-like_CS"/>
</dbReference>
<dbReference type="GO" id="GO:0005524">
    <property type="term" value="F:ATP binding"/>
    <property type="evidence" value="ECO:0007669"/>
    <property type="project" value="UniProtKB-KW"/>
</dbReference>
<comment type="subcellular location">
    <subcellularLocation>
        <location evidence="1">Cell membrane</location>
        <topology evidence="1">Peripheral membrane protein</topology>
        <orientation evidence="1">Cytoplasmic side</orientation>
    </subcellularLocation>
</comment>
<dbReference type="FunFam" id="3.40.50.300:FF:000589">
    <property type="entry name" value="ABC transporter, ATP-binding subunit"/>
    <property type="match status" value="1"/>
</dbReference>
<dbReference type="GO" id="GO:0016887">
    <property type="term" value="F:ATP hydrolysis activity"/>
    <property type="evidence" value="ECO:0007669"/>
    <property type="project" value="InterPro"/>
</dbReference>
<dbReference type="GO" id="GO:0046677">
    <property type="term" value="P:response to antibiotic"/>
    <property type="evidence" value="ECO:0007669"/>
    <property type="project" value="UniProtKB-KW"/>
</dbReference>
<keyword evidence="2" id="KW-0813">Transport</keyword>
<evidence type="ECO:0000256" key="7">
    <source>
        <dbReference type="ARBA" id="ARBA00023136"/>
    </source>
</evidence>
<keyword evidence="4" id="KW-0547">Nucleotide-binding</keyword>
<dbReference type="PANTHER" id="PTHR42711:SF19">
    <property type="entry name" value="DOXORUBICIN RESISTANCE ATP-BINDING PROTEIN DRRA"/>
    <property type="match status" value="1"/>
</dbReference>
<dbReference type="STRING" id="882086.SacxiDRAFT_3688"/>
<dbReference type="GO" id="GO:0043215">
    <property type="term" value="P:daunorubicin transport"/>
    <property type="evidence" value="ECO:0007669"/>
    <property type="project" value="InterPro"/>
</dbReference>
<dbReference type="AlphaFoldDB" id="I0V6X8"/>
<dbReference type="PANTHER" id="PTHR42711">
    <property type="entry name" value="ABC TRANSPORTER ATP-BINDING PROTEIN"/>
    <property type="match status" value="1"/>
</dbReference>
<dbReference type="RefSeq" id="WP_006240080.1">
    <property type="nucleotide sequence ID" value="NZ_JH636049.1"/>
</dbReference>
<gene>
    <name evidence="11" type="ORF">SacxiDRAFT_3688</name>
</gene>
<evidence type="ECO:0000313" key="11">
    <source>
        <dbReference type="EMBL" id="EID55881.1"/>
    </source>
</evidence>
<dbReference type="InterPro" id="IPR005894">
    <property type="entry name" value="DrrA"/>
</dbReference>
<dbReference type="EMBL" id="JH636049">
    <property type="protein sequence ID" value="EID55881.1"/>
    <property type="molecule type" value="Genomic_DNA"/>
</dbReference>
<evidence type="ECO:0000256" key="8">
    <source>
        <dbReference type="ARBA" id="ARBA00023251"/>
    </source>
</evidence>
<dbReference type="NCBIfam" id="TIGR01188">
    <property type="entry name" value="drrA"/>
    <property type="match status" value="1"/>
</dbReference>
<accession>I0V6X8</accession>
<evidence type="ECO:0000256" key="5">
    <source>
        <dbReference type="ARBA" id="ARBA00022840"/>
    </source>
</evidence>
<evidence type="ECO:0000256" key="6">
    <source>
        <dbReference type="ARBA" id="ARBA00022967"/>
    </source>
</evidence>
<reference evidence="11 12" key="1">
    <citation type="submission" date="2012-01" db="EMBL/GenBank/DDBJ databases">
        <title>Improved High-Quality Draft sequence of Saccharomonospora xinjiangensis XJ-54.</title>
        <authorList>
            <consortium name="US DOE Joint Genome Institute"/>
            <person name="Lucas S."/>
            <person name="Han J."/>
            <person name="Lapidus A."/>
            <person name="Cheng J.-F."/>
            <person name="Goodwin L."/>
            <person name="Pitluck S."/>
            <person name="Peters L."/>
            <person name="Mikhailova N."/>
            <person name="Teshima H."/>
            <person name="Detter J.C."/>
            <person name="Han C."/>
            <person name="Tapia R."/>
            <person name="Land M."/>
            <person name="Hauser L."/>
            <person name="Kyrpides N."/>
            <person name="Ivanova N."/>
            <person name="Pagani I."/>
            <person name="Brambilla E.-M."/>
            <person name="Klenk H.-P."/>
            <person name="Woyke T."/>
        </authorList>
    </citation>
    <scope>NUCLEOTIDE SEQUENCE [LARGE SCALE GENOMIC DNA]</scope>
    <source>
        <strain evidence="11 12">XJ-54</strain>
    </source>
</reference>
<dbReference type="Gene3D" id="3.40.50.300">
    <property type="entry name" value="P-loop containing nucleotide triphosphate hydrolases"/>
    <property type="match status" value="1"/>
</dbReference>
<dbReference type="InterPro" id="IPR027417">
    <property type="entry name" value="P-loop_NTPase"/>
</dbReference>
<keyword evidence="7" id="KW-0472">Membrane</keyword>
<dbReference type="PROSITE" id="PS00211">
    <property type="entry name" value="ABC_TRANSPORTER_1"/>
    <property type="match status" value="1"/>
</dbReference>
<evidence type="ECO:0000256" key="4">
    <source>
        <dbReference type="ARBA" id="ARBA00022741"/>
    </source>
</evidence>